<evidence type="ECO:0000313" key="1">
    <source>
        <dbReference type="EMBL" id="KAK8995136.1"/>
    </source>
</evidence>
<evidence type="ECO:0000313" key="2">
    <source>
        <dbReference type="Proteomes" id="UP001396334"/>
    </source>
</evidence>
<sequence length="122" mass="13728">MKGTLALECILSEGTRSKNMVSSVTTSGDWDWDRDKLTQALSGNILRKVSTVKPLDSYLKEDSLDKVDFVTHYLKLAEDFTIGLERSSTQVIVIDVVNSKWKFPKVGWVKANTDGVVHPRDR</sequence>
<reference evidence="1 2" key="1">
    <citation type="journal article" date="2024" name="G3 (Bethesda)">
        <title>Genome assembly of Hibiscus sabdariffa L. provides insights into metabolisms of medicinal natural products.</title>
        <authorList>
            <person name="Kim T."/>
        </authorList>
    </citation>
    <scope>NUCLEOTIDE SEQUENCE [LARGE SCALE GENOMIC DNA]</scope>
    <source>
        <strain evidence="1">TK-2024</strain>
        <tissue evidence="1">Old leaves</tissue>
    </source>
</reference>
<comment type="caution">
    <text evidence="1">The sequence shown here is derived from an EMBL/GenBank/DDBJ whole genome shotgun (WGS) entry which is preliminary data.</text>
</comment>
<dbReference type="Proteomes" id="UP001396334">
    <property type="component" value="Unassembled WGS sequence"/>
</dbReference>
<protein>
    <submittedName>
        <fullName evidence="1">Uncharacterized protein</fullName>
    </submittedName>
</protein>
<keyword evidence="2" id="KW-1185">Reference proteome</keyword>
<gene>
    <name evidence="1" type="ORF">V6N11_069584</name>
</gene>
<organism evidence="1 2">
    <name type="scientific">Hibiscus sabdariffa</name>
    <name type="common">roselle</name>
    <dbReference type="NCBI Taxonomy" id="183260"/>
    <lineage>
        <taxon>Eukaryota</taxon>
        <taxon>Viridiplantae</taxon>
        <taxon>Streptophyta</taxon>
        <taxon>Embryophyta</taxon>
        <taxon>Tracheophyta</taxon>
        <taxon>Spermatophyta</taxon>
        <taxon>Magnoliopsida</taxon>
        <taxon>eudicotyledons</taxon>
        <taxon>Gunneridae</taxon>
        <taxon>Pentapetalae</taxon>
        <taxon>rosids</taxon>
        <taxon>malvids</taxon>
        <taxon>Malvales</taxon>
        <taxon>Malvaceae</taxon>
        <taxon>Malvoideae</taxon>
        <taxon>Hibiscus</taxon>
    </lineage>
</organism>
<name>A0ABR2Q370_9ROSI</name>
<dbReference type="EMBL" id="JBBPBN010000046">
    <property type="protein sequence ID" value="KAK8995136.1"/>
    <property type="molecule type" value="Genomic_DNA"/>
</dbReference>
<accession>A0ABR2Q370</accession>
<proteinExistence type="predicted"/>